<gene>
    <name evidence="10" type="ORF">ACEZDJ_28035</name>
</gene>
<evidence type="ECO:0000256" key="4">
    <source>
        <dbReference type="ARBA" id="ARBA00022692"/>
    </source>
</evidence>
<keyword evidence="5 7" id="KW-1133">Transmembrane helix</keyword>
<comment type="caution">
    <text evidence="10">The sequence shown here is derived from an EMBL/GenBank/DDBJ whole genome shotgun (WGS) entry which is preliminary data.</text>
</comment>
<evidence type="ECO:0000256" key="5">
    <source>
        <dbReference type="ARBA" id="ARBA00022989"/>
    </source>
</evidence>
<reference evidence="10 11" key="1">
    <citation type="submission" date="2024-09" db="EMBL/GenBank/DDBJ databases">
        <authorList>
            <person name="Lee S.D."/>
        </authorList>
    </citation>
    <scope>NUCLEOTIDE SEQUENCE [LARGE SCALE GENOMIC DNA]</scope>
    <source>
        <strain evidence="10 11">N1-5</strain>
    </source>
</reference>
<keyword evidence="4 7" id="KW-0812">Transmembrane</keyword>
<dbReference type="Proteomes" id="UP001592528">
    <property type="component" value="Unassembled WGS sequence"/>
</dbReference>
<keyword evidence="6 7" id="KW-0472">Membrane</keyword>
<evidence type="ECO:0000256" key="7">
    <source>
        <dbReference type="RuleBase" id="RU363032"/>
    </source>
</evidence>
<comment type="similarity">
    <text evidence="7">Belongs to the binding-protein-dependent transport system permease family.</text>
</comment>
<evidence type="ECO:0000256" key="1">
    <source>
        <dbReference type="ARBA" id="ARBA00004651"/>
    </source>
</evidence>
<dbReference type="InterPro" id="IPR035906">
    <property type="entry name" value="MetI-like_sf"/>
</dbReference>
<dbReference type="CDD" id="cd06261">
    <property type="entry name" value="TM_PBP2"/>
    <property type="match status" value="1"/>
</dbReference>
<dbReference type="PANTHER" id="PTHR43744:SF4">
    <property type="entry name" value="OSMOPROTECTIVE COMPOUNDS UPTAKE PERMEASE PROTEIN GGTD"/>
    <property type="match status" value="1"/>
</dbReference>
<feature type="domain" description="ABC transmembrane type-1" evidence="9">
    <location>
        <begin position="95"/>
        <end position="296"/>
    </location>
</feature>
<sequence length="311" mass="33898">MTTDSSLSGSLPQVRAAQPSGAGRRDKPRPWGQIASQVFLISASVLWLLPILFALYIALRPYSETTKYGYVSLPHSLTLKNFTDAWSSSGMPHFFWNSVLITVPAVVIVLGLASGVAFVLTRVNLKVNVALLILFTAGNLLPQQVIITPLYRLYLLIPLPSFLSDSGLMYNSITGLVVINVSFQLGFCVFVLSNYMKSIPEEMYEAALVDGAGLWTRFWRLTVPLCRPALAALATLLTTWIYNDFFWAITLMSSGDKRPVTSALANLQGQFVSNQNLIAAAAMIAAVPTLVVYILLQKQFIAGLSLGSSKG</sequence>
<evidence type="ECO:0000256" key="6">
    <source>
        <dbReference type="ARBA" id="ARBA00023136"/>
    </source>
</evidence>
<organism evidence="10 11">
    <name type="scientific">Streptacidiphilus cavernicola</name>
    <dbReference type="NCBI Taxonomy" id="3342716"/>
    <lineage>
        <taxon>Bacteria</taxon>
        <taxon>Bacillati</taxon>
        <taxon>Actinomycetota</taxon>
        <taxon>Actinomycetes</taxon>
        <taxon>Kitasatosporales</taxon>
        <taxon>Streptomycetaceae</taxon>
        <taxon>Streptacidiphilus</taxon>
    </lineage>
</organism>
<dbReference type="EMBL" id="JBHEZZ010000018">
    <property type="protein sequence ID" value="MFC1405137.1"/>
    <property type="molecule type" value="Genomic_DNA"/>
</dbReference>
<dbReference type="InterPro" id="IPR000515">
    <property type="entry name" value="MetI-like"/>
</dbReference>
<dbReference type="Gene3D" id="1.10.3720.10">
    <property type="entry name" value="MetI-like"/>
    <property type="match status" value="1"/>
</dbReference>
<accession>A0ABV6UUJ4</accession>
<keyword evidence="3" id="KW-1003">Cell membrane</keyword>
<feature type="transmembrane region" description="Helical" evidence="7">
    <location>
        <begin position="225"/>
        <end position="242"/>
    </location>
</feature>
<dbReference type="PROSITE" id="PS50928">
    <property type="entry name" value="ABC_TM1"/>
    <property type="match status" value="1"/>
</dbReference>
<keyword evidence="11" id="KW-1185">Reference proteome</keyword>
<feature type="transmembrane region" description="Helical" evidence="7">
    <location>
        <begin position="127"/>
        <end position="147"/>
    </location>
</feature>
<feature type="transmembrane region" description="Helical" evidence="7">
    <location>
        <begin position="94"/>
        <end position="120"/>
    </location>
</feature>
<feature type="transmembrane region" description="Helical" evidence="7">
    <location>
        <begin position="34"/>
        <end position="59"/>
    </location>
</feature>
<evidence type="ECO:0000259" key="9">
    <source>
        <dbReference type="PROSITE" id="PS50928"/>
    </source>
</evidence>
<evidence type="ECO:0000256" key="3">
    <source>
        <dbReference type="ARBA" id="ARBA00022475"/>
    </source>
</evidence>
<feature type="transmembrane region" description="Helical" evidence="7">
    <location>
        <begin position="277"/>
        <end position="296"/>
    </location>
</feature>
<feature type="region of interest" description="Disordered" evidence="8">
    <location>
        <begin position="1"/>
        <end position="29"/>
    </location>
</feature>
<dbReference type="Pfam" id="PF00528">
    <property type="entry name" value="BPD_transp_1"/>
    <property type="match status" value="1"/>
</dbReference>
<evidence type="ECO:0000313" key="11">
    <source>
        <dbReference type="Proteomes" id="UP001592528"/>
    </source>
</evidence>
<comment type="subcellular location">
    <subcellularLocation>
        <location evidence="1 7">Cell membrane</location>
        <topology evidence="1 7">Multi-pass membrane protein</topology>
    </subcellularLocation>
</comment>
<feature type="transmembrane region" description="Helical" evidence="7">
    <location>
        <begin position="167"/>
        <end position="192"/>
    </location>
</feature>
<proteinExistence type="inferred from homology"/>
<dbReference type="PANTHER" id="PTHR43744">
    <property type="entry name" value="ABC TRANSPORTER PERMEASE PROTEIN MG189-RELATED-RELATED"/>
    <property type="match status" value="1"/>
</dbReference>
<dbReference type="RefSeq" id="WP_051726657.1">
    <property type="nucleotide sequence ID" value="NZ_JBHEZZ010000018.1"/>
</dbReference>
<evidence type="ECO:0000256" key="2">
    <source>
        <dbReference type="ARBA" id="ARBA00022448"/>
    </source>
</evidence>
<keyword evidence="2 7" id="KW-0813">Transport</keyword>
<protein>
    <submittedName>
        <fullName evidence="10">Carbohydrate ABC transporter permease</fullName>
    </submittedName>
</protein>
<dbReference type="SUPFAM" id="SSF161098">
    <property type="entry name" value="MetI-like"/>
    <property type="match status" value="1"/>
</dbReference>
<feature type="compositionally biased region" description="Polar residues" evidence="8">
    <location>
        <begin position="1"/>
        <end position="11"/>
    </location>
</feature>
<evidence type="ECO:0000313" key="10">
    <source>
        <dbReference type="EMBL" id="MFC1405137.1"/>
    </source>
</evidence>
<evidence type="ECO:0000256" key="8">
    <source>
        <dbReference type="SAM" id="MobiDB-lite"/>
    </source>
</evidence>
<name>A0ABV6UUJ4_9ACTN</name>